<dbReference type="InterPro" id="IPR032710">
    <property type="entry name" value="NTF2-like_dom_sf"/>
</dbReference>
<dbReference type="EMBL" id="JBHLUH010000060">
    <property type="protein sequence ID" value="MFC0531488.1"/>
    <property type="molecule type" value="Genomic_DNA"/>
</dbReference>
<evidence type="ECO:0000313" key="2">
    <source>
        <dbReference type="Proteomes" id="UP001589867"/>
    </source>
</evidence>
<dbReference type="RefSeq" id="WP_377255990.1">
    <property type="nucleotide sequence ID" value="NZ_JBHLUH010000060.1"/>
</dbReference>
<dbReference type="SUPFAM" id="SSF54427">
    <property type="entry name" value="NTF2-like"/>
    <property type="match status" value="1"/>
</dbReference>
<protein>
    <recommendedName>
        <fullName evidence="3">DUF4440 domain-containing protein</fullName>
    </recommendedName>
</protein>
<comment type="caution">
    <text evidence="1">The sequence shown here is derived from an EMBL/GenBank/DDBJ whole genome shotgun (WGS) entry which is preliminary data.</text>
</comment>
<accession>A0ABV6M9W8</accession>
<name>A0ABV6M9W8_9ACTN</name>
<dbReference type="Proteomes" id="UP001589867">
    <property type="component" value="Unassembled WGS sequence"/>
</dbReference>
<gene>
    <name evidence="1" type="ORF">ACFFIA_27970</name>
</gene>
<evidence type="ECO:0000313" key="1">
    <source>
        <dbReference type="EMBL" id="MFC0531488.1"/>
    </source>
</evidence>
<organism evidence="1 2">
    <name type="scientific">Phytohabitans kaempferiae</name>
    <dbReference type="NCBI Taxonomy" id="1620943"/>
    <lineage>
        <taxon>Bacteria</taxon>
        <taxon>Bacillati</taxon>
        <taxon>Actinomycetota</taxon>
        <taxon>Actinomycetes</taxon>
        <taxon>Micromonosporales</taxon>
        <taxon>Micromonosporaceae</taxon>
    </lineage>
</organism>
<proteinExistence type="predicted"/>
<evidence type="ECO:0008006" key="3">
    <source>
        <dbReference type="Google" id="ProtNLM"/>
    </source>
</evidence>
<reference evidence="1 2" key="1">
    <citation type="submission" date="2024-09" db="EMBL/GenBank/DDBJ databases">
        <authorList>
            <person name="Sun Q."/>
            <person name="Mori K."/>
        </authorList>
    </citation>
    <scope>NUCLEOTIDE SEQUENCE [LARGE SCALE GENOMIC DNA]</scope>
    <source>
        <strain evidence="1 2">TBRC 3947</strain>
    </source>
</reference>
<sequence length="131" mass="14701">MTGGHAALAALDDFLHALNSHDVAAWADTLHYPHVRVHDGTVTVWPDRDDYVKRSEGELALLLATGWRRSIWDSVEVVQEVADQVHVRTRFARLDAQGARLATFESIYVLTRQEGRWGTLARIGFEVPAAR</sequence>
<keyword evidence="2" id="KW-1185">Reference proteome</keyword>